<dbReference type="InterPro" id="IPR014756">
    <property type="entry name" value="Ig_E-set"/>
</dbReference>
<dbReference type="CDD" id="cd02856">
    <property type="entry name" value="E_set_GDE_Isoamylase_N"/>
    <property type="match status" value="1"/>
</dbReference>
<protein>
    <submittedName>
        <fullName evidence="6">Glycogen debranching enzyme</fullName>
    </submittedName>
</protein>
<dbReference type="GO" id="GO:0004135">
    <property type="term" value="F:amylo-alpha-1,6-glucosidase activity"/>
    <property type="evidence" value="ECO:0007669"/>
    <property type="project" value="InterPro"/>
</dbReference>
<feature type="domain" description="Glycosyl hydrolase family 13 catalytic" evidence="5">
    <location>
        <begin position="167"/>
        <end position="575"/>
    </location>
</feature>
<dbReference type="SUPFAM" id="SSF51445">
    <property type="entry name" value="(Trans)glycosidases"/>
    <property type="match status" value="1"/>
</dbReference>
<dbReference type="Gene3D" id="3.20.20.80">
    <property type="entry name" value="Glycosidases"/>
    <property type="match status" value="1"/>
</dbReference>
<dbReference type="Pfam" id="PF02922">
    <property type="entry name" value="CBM_48"/>
    <property type="match status" value="1"/>
</dbReference>
<evidence type="ECO:0000313" key="7">
    <source>
        <dbReference type="Proteomes" id="UP000203589"/>
    </source>
</evidence>
<dbReference type="Proteomes" id="UP000203589">
    <property type="component" value="Chromosome"/>
</dbReference>
<keyword evidence="7" id="KW-1185">Reference proteome</keyword>
<dbReference type="RefSeq" id="WP_094033719.1">
    <property type="nucleotide sequence ID" value="NZ_CP022540.1"/>
</dbReference>
<sequence>MNSTARGPHRISSGRSTPLGAVFDGEGTNFALFSDHAHQVDLCLFSPDGKTELQRLPLPERSGAVWHGYVPELRPGALYGYRVHGPFAPERGHRFNPNKLLLDPYARILHGNFTTNPETFGYAVGTSEGDLSFSTSDSAPHVPKAVVWDPADFPPDAKGLKRGWDGTLIYEAHVKGSTIRHPDVPKDLRGTYEGLASQPMLDHLTRLGITTVELLPVQAIRSENALTARGLVNHWGYNTAAFFAPEPRYLGPAGVAGFRTMVERFHNAGIEVILDVVYNHSAEGDHLGPTFGFRGLDNASYYRLVEGQPRFYVNDTGTGNTLNVQHPFVLRMVLDSLRFWVECMGADGFRFDLATTIGREKHGFDRHGGFMDALRQDPVLSQVKLIAEPWDLGPGGYRLGQFPPEFAEWNDRFRDTLRRFWRGDGHAAQDLGSALLGTADLFDTRGRRAWSSVNFAAAHDGFTLADVTSYALRHNHANGEGNRDGHHANHSDNFGVEGETDDADILAARQQRRRNMLATVLLSQGTPMILAGDEGGNSQGGNNNAYCQDNEISWLDWDTMDTDQIAFTEALSRFRKDHGALRQSRFLHGVERTDSQPDVEWRAFDGSALNWRDPGLSSLCLLLRGCAESPASCADAEEVLLVFNREGAPQTLQLPTPEAGNWRREIDTSTAAQTPIEITEATVTVAAFSVAGFVRFPESQT</sequence>
<dbReference type="Gene3D" id="2.60.40.1180">
    <property type="entry name" value="Golgi alpha-mannosidase II"/>
    <property type="match status" value="1"/>
</dbReference>
<evidence type="ECO:0000256" key="1">
    <source>
        <dbReference type="ARBA" id="ARBA00008061"/>
    </source>
</evidence>
<dbReference type="InterPro" id="IPR044505">
    <property type="entry name" value="GlgX_Isoamylase_N_E_set"/>
</dbReference>
<keyword evidence="2" id="KW-0378">Hydrolase</keyword>
<dbReference type="CDD" id="cd11326">
    <property type="entry name" value="AmyAc_Glg_debranch"/>
    <property type="match status" value="1"/>
</dbReference>
<dbReference type="KEGG" id="aht:ANTHELSMS3_00767"/>
<organism evidence="6 7">
    <name type="scientific">Antarctobacter heliothermus</name>
    <dbReference type="NCBI Taxonomy" id="74033"/>
    <lineage>
        <taxon>Bacteria</taxon>
        <taxon>Pseudomonadati</taxon>
        <taxon>Pseudomonadota</taxon>
        <taxon>Alphaproteobacteria</taxon>
        <taxon>Rhodobacterales</taxon>
        <taxon>Roseobacteraceae</taxon>
        <taxon>Antarctobacter</taxon>
    </lineage>
</organism>
<evidence type="ECO:0000256" key="3">
    <source>
        <dbReference type="ARBA" id="ARBA00023295"/>
    </source>
</evidence>
<keyword evidence="3" id="KW-0326">Glycosidase</keyword>
<dbReference type="SUPFAM" id="SSF81296">
    <property type="entry name" value="E set domains"/>
    <property type="match status" value="1"/>
</dbReference>
<dbReference type="OrthoDB" id="3236218at2"/>
<reference evidence="6 7" key="1">
    <citation type="submission" date="2017-07" db="EMBL/GenBank/DDBJ databases">
        <title>Genome Sequence of Antarctobacter heliothermus Strain SMS3 Isolated from a culture of the Diatom Skeletonema marinoi.</title>
        <authorList>
            <person name="Topel M."/>
            <person name="Pinder M.I.M."/>
            <person name="Johansson O.N."/>
            <person name="Kourtchenko O."/>
            <person name="Godhe A."/>
            <person name="Clarke A.K."/>
        </authorList>
    </citation>
    <scope>NUCLEOTIDE SEQUENCE [LARGE SCALE GENOMIC DNA]</scope>
    <source>
        <strain evidence="6 7">SMS3</strain>
    </source>
</reference>
<feature type="compositionally biased region" description="Basic and acidic residues" evidence="4">
    <location>
        <begin position="481"/>
        <end position="490"/>
    </location>
</feature>
<evidence type="ECO:0000313" key="6">
    <source>
        <dbReference type="EMBL" id="ASP19485.1"/>
    </source>
</evidence>
<dbReference type="SUPFAM" id="SSF51011">
    <property type="entry name" value="Glycosyl hydrolase domain"/>
    <property type="match status" value="1"/>
</dbReference>
<dbReference type="InterPro" id="IPR017853">
    <property type="entry name" value="GH"/>
</dbReference>
<dbReference type="SMART" id="SM00642">
    <property type="entry name" value="Aamy"/>
    <property type="match status" value="1"/>
</dbReference>
<dbReference type="NCBIfam" id="TIGR02100">
    <property type="entry name" value="glgX_debranch"/>
    <property type="match status" value="1"/>
</dbReference>
<evidence type="ECO:0000256" key="2">
    <source>
        <dbReference type="ARBA" id="ARBA00022801"/>
    </source>
</evidence>
<feature type="region of interest" description="Disordered" evidence="4">
    <location>
        <begin position="476"/>
        <end position="497"/>
    </location>
</feature>
<dbReference type="InterPro" id="IPR004193">
    <property type="entry name" value="Glyco_hydro_13_N"/>
</dbReference>
<dbReference type="InterPro" id="IPR013780">
    <property type="entry name" value="Glyco_hydro_b"/>
</dbReference>
<dbReference type="InterPro" id="IPR006047">
    <property type="entry name" value="GH13_cat_dom"/>
</dbReference>
<dbReference type="GO" id="GO:0005980">
    <property type="term" value="P:glycogen catabolic process"/>
    <property type="evidence" value="ECO:0007669"/>
    <property type="project" value="InterPro"/>
</dbReference>
<comment type="similarity">
    <text evidence="1">Belongs to the glycosyl hydrolase 13 family.</text>
</comment>
<accession>A0A222DZR6</accession>
<name>A0A222DZR6_9RHOB</name>
<dbReference type="InterPro" id="IPR011837">
    <property type="entry name" value="Glycogen_debranch_GlgX"/>
</dbReference>
<proteinExistence type="inferred from homology"/>
<evidence type="ECO:0000259" key="5">
    <source>
        <dbReference type="SMART" id="SM00642"/>
    </source>
</evidence>
<gene>
    <name evidence="6" type="ORF">ANTHELSMS3_00767</name>
</gene>
<dbReference type="EMBL" id="CP022540">
    <property type="protein sequence ID" value="ASP19485.1"/>
    <property type="molecule type" value="Genomic_DNA"/>
</dbReference>
<dbReference type="PANTHER" id="PTHR43002">
    <property type="entry name" value="GLYCOGEN DEBRANCHING ENZYME"/>
    <property type="match status" value="1"/>
</dbReference>
<dbReference type="AlphaFoldDB" id="A0A222DZR6"/>
<dbReference type="InterPro" id="IPR013783">
    <property type="entry name" value="Ig-like_fold"/>
</dbReference>
<dbReference type="Pfam" id="PF00128">
    <property type="entry name" value="Alpha-amylase"/>
    <property type="match status" value="1"/>
</dbReference>
<dbReference type="Gene3D" id="2.60.40.10">
    <property type="entry name" value="Immunoglobulins"/>
    <property type="match status" value="1"/>
</dbReference>
<evidence type="ECO:0000256" key="4">
    <source>
        <dbReference type="SAM" id="MobiDB-lite"/>
    </source>
</evidence>